<dbReference type="EMBL" id="JASJOS010000004">
    <property type="protein sequence ID" value="MDJ1481016.1"/>
    <property type="molecule type" value="Genomic_DNA"/>
</dbReference>
<proteinExistence type="predicted"/>
<evidence type="ECO:0000313" key="3">
    <source>
        <dbReference type="Proteomes" id="UP001241110"/>
    </source>
</evidence>
<accession>A0AAE3QQ06</accession>
<evidence type="ECO:0000256" key="1">
    <source>
        <dbReference type="SAM" id="SignalP"/>
    </source>
</evidence>
<feature type="chain" id="PRO_5042249496" description="P pilus assembly/Cpx signaling pathway, periplasmic inhibitor/zinc-resistance associated protein" evidence="1">
    <location>
        <begin position="21"/>
        <end position="124"/>
    </location>
</feature>
<dbReference type="AlphaFoldDB" id="A0AAE3QQ06"/>
<evidence type="ECO:0000313" key="2">
    <source>
        <dbReference type="EMBL" id="MDJ1481016.1"/>
    </source>
</evidence>
<dbReference type="Proteomes" id="UP001241110">
    <property type="component" value="Unassembled WGS sequence"/>
</dbReference>
<keyword evidence="1" id="KW-0732">Signal</keyword>
<name>A0AAE3QQ06_9BACT</name>
<organism evidence="2 3">
    <name type="scientific">Xanthocytophaga flava</name>
    <dbReference type="NCBI Taxonomy" id="3048013"/>
    <lineage>
        <taxon>Bacteria</taxon>
        <taxon>Pseudomonadati</taxon>
        <taxon>Bacteroidota</taxon>
        <taxon>Cytophagia</taxon>
        <taxon>Cytophagales</taxon>
        <taxon>Rhodocytophagaceae</taxon>
        <taxon>Xanthocytophaga</taxon>
    </lineage>
</organism>
<feature type="signal peptide" evidence="1">
    <location>
        <begin position="1"/>
        <end position="20"/>
    </location>
</feature>
<protein>
    <recommendedName>
        <fullName evidence="4">P pilus assembly/Cpx signaling pathway, periplasmic inhibitor/zinc-resistance associated protein</fullName>
    </recommendedName>
</protein>
<dbReference type="RefSeq" id="WP_313978264.1">
    <property type="nucleotide sequence ID" value="NZ_JASJOS010000004.1"/>
</dbReference>
<evidence type="ECO:0008006" key="4">
    <source>
        <dbReference type="Google" id="ProtNLM"/>
    </source>
</evidence>
<comment type="caution">
    <text evidence="2">The sequence shown here is derived from an EMBL/GenBank/DDBJ whole genome shotgun (WGS) entry which is preliminary data.</text>
</comment>
<reference evidence="2" key="1">
    <citation type="submission" date="2023-05" db="EMBL/GenBank/DDBJ databases">
        <authorList>
            <person name="Zhang X."/>
        </authorList>
    </citation>
    <scope>NUCLEOTIDE SEQUENCE</scope>
    <source>
        <strain evidence="2">YF14B1</strain>
    </source>
</reference>
<sequence>MKKVILNILMGLMVIGVSMAQQRMPRTPEQRAEMQTKRLTKEITLTADQQTQVKNILLSRAIKVDSLRADQTMDKSQRMQQLKAIKDEGDVSIQKVLSPEQYKKYLDLQEEQMDKVQQRRQSRQ</sequence>
<gene>
    <name evidence="2" type="ORF">QNI16_11025</name>
</gene>